<sequence length="64" mass="6872">MKFSIALTALLSTFALASPMPEEPTFSASSCANAYEECKHTSDCCFGFVCNTTPNGGSKLCEYF</sequence>
<dbReference type="Proteomes" id="UP001338125">
    <property type="component" value="Unassembled WGS sequence"/>
</dbReference>
<comment type="caution">
    <text evidence="5">The sequence shown here is derived from an EMBL/GenBank/DDBJ whole genome shotgun (WGS) entry which is preliminary data.</text>
</comment>
<feature type="chain" id="PRO_5045357708" evidence="4">
    <location>
        <begin position="18"/>
        <end position="64"/>
    </location>
</feature>
<keyword evidence="2" id="KW-0964">Secreted</keyword>
<evidence type="ECO:0000256" key="1">
    <source>
        <dbReference type="ARBA" id="ARBA00004613"/>
    </source>
</evidence>
<evidence type="ECO:0000313" key="6">
    <source>
        <dbReference type="Proteomes" id="UP001338125"/>
    </source>
</evidence>
<dbReference type="Pfam" id="PF07740">
    <property type="entry name" value="Toxin_12"/>
    <property type="match status" value="1"/>
</dbReference>
<dbReference type="InterPro" id="IPR011696">
    <property type="entry name" value="Huwentoxin-1"/>
</dbReference>
<comment type="subcellular location">
    <subcellularLocation>
        <location evidence="1">Secreted</location>
    </subcellularLocation>
</comment>
<dbReference type="EMBL" id="JAVFKD010000002">
    <property type="protein sequence ID" value="KAK5996354.1"/>
    <property type="molecule type" value="Genomic_DNA"/>
</dbReference>
<keyword evidence="3" id="KW-1015">Disulfide bond</keyword>
<name>A0ABR0SW78_9HYPO</name>
<evidence type="ECO:0000256" key="4">
    <source>
        <dbReference type="SAM" id="SignalP"/>
    </source>
</evidence>
<proteinExistence type="predicted"/>
<gene>
    <name evidence="5" type="ORF">PT974_01688</name>
</gene>
<keyword evidence="6" id="KW-1185">Reference proteome</keyword>
<accession>A0ABR0SW78</accession>
<reference evidence="5 6" key="1">
    <citation type="submission" date="2024-01" db="EMBL/GenBank/DDBJ databases">
        <title>Complete genome of Cladobotryum mycophilum ATHUM6906.</title>
        <authorList>
            <person name="Christinaki A.C."/>
            <person name="Myridakis A.I."/>
            <person name="Kouvelis V.N."/>
        </authorList>
    </citation>
    <scope>NUCLEOTIDE SEQUENCE [LARGE SCALE GENOMIC DNA]</scope>
    <source>
        <strain evidence="5 6">ATHUM6906</strain>
    </source>
</reference>
<feature type="signal peptide" evidence="4">
    <location>
        <begin position="1"/>
        <end position="17"/>
    </location>
</feature>
<protein>
    <submittedName>
        <fullName evidence="5">Uncharacterized protein</fullName>
    </submittedName>
</protein>
<evidence type="ECO:0000256" key="3">
    <source>
        <dbReference type="ARBA" id="ARBA00023157"/>
    </source>
</evidence>
<organism evidence="5 6">
    <name type="scientific">Cladobotryum mycophilum</name>
    <dbReference type="NCBI Taxonomy" id="491253"/>
    <lineage>
        <taxon>Eukaryota</taxon>
        <taxon>Fungi</taxon>
        <taxon>Dikarya</taxon>
        <taxon>Ascomycota</taxon>
        <taxon>Pezizomycotina</taxon>
        <taxon>Sordariomycetes</taxon>
        <taxon>Hypocreomycetidae</taxon>
        <taxon>Hypocreales</taxon>
        <taxon>Hypocreaceae</taxon>
        <taxon>Cladobotryum</taxon>
    </lineage>
</organism>
<evidence type="ECO:0000256" key="2">
    <source>
        <dbReference type="ARBA" id="ARBA00022525"/>
    </source>
</evidence>
<evidence type="ECO:0000313" key="5">
    <source>
        <dbReference type="EMBL" id="KAK5996354.1"/>
    </source>
</evidence>
<keyword evidence="4" id="KW-0732">Signal</keyword>